<gene>
    <name evidence="7" type="ORF">ABNW52_06130</name>
</gene>
<keyword evidence="8" id="KW-1185">Reference proteome</keyword>
<keyword evidence="5" id="KW-0813">Transport</keyword>
<protein>
    <submittedName>
        <fullName evidence="7">Globin domain-containing protein</fullName>
    </submittedName>
</protein>
<dbReference type="Gene3D" id="1.10.490.10">
    <property type="entry name" value="Globins"/>
    <property type="match status" value="1"/>
</dbReference>
<dbReference type="InterPro" id="IPR009050">
    <property type="entry name" value="Globin-like_sf"/>
</dbReference>
<dbReference type="PANTHER" id="PTHR43396:SF3">
    <property type="entry name" value="FLAVOHEMOPROTEIN"/>
    <property type="match status" value="1"/>
</dbReference>
<dbReference type="EMBL" id="JBEFLD010000003">
    <property type="protein sequence ID" value="MEQ6290192.1"/>
    <property type="molecule type" value="Genomic_DNA"/>
</dbReference>
<dbReference type="PANTHER" id="PTHR43396">
    <property type="entry name" value="FLAVOHEMOPROTEIN"/>
    <property type="match status" value="1"/>
</dbReference>
<comment type="similarity">
    <text evidence="5">Belongs to the globin family.</text>
</comment>
<accession>A0ABV1M1X6</accession>
<dbReference type="RefSeq" id="WP_349585467.1">
    <property type="nucleotide sequence ID" value="NZ_JBEFLD010000003.1"/>
</dbReference>
<sequence>MQASFFRRTLPAAYSDNNPCHARDHTTMNNTQIELVQRTWDQLFYDREQFTRDIYSALFRLDPALRPMFNLPPERLVQNLSRTLNTILTSLHEPDSIRFILVRLGAQHLNYGVQPAHFATLKTALTEVLQQYLHAQLTPELAEAWSQAYDLIAGMMLEGLAQAAARQQTPPP</sequence>
<keyword evidence="3" id="KW-0479">Metal-binding</keyword>
<evidence type="ECO:0000256" key="3">
    <source>
        <dbReference type="ARBA" id="ARBA00022723"/>
    </source>
</evidence>
<evidence type="ECO:0000313" key="8">
    <source>
        <dbReference type="Proteomes" id="UP001433638"/>
    </source>
</evidence>
<dbReference type="SUPFAM" id="SSF46458">
    <property type="entry name" value="Globin-like"/>
    <property type="match status" value="1"/>
</dbReference>
<feature type="domain" description="Globin" evidence="6">
    <location>
        <begin position="27"/>
        <end position="161"/>
    </location>
</feature>
<organism evidence="7 8">
    <name type="scientific">Vogesella oryzagri</name>
    <dbReference type="NCBI Taxonomy" id="3160864"/>
    <lineage>
        <taxon>Bacteria</taxon>
        <taxon>Pseudomonadati</taxon>
        <taxon>Pseudomonadota</taxon>
        <taxon>Betaproteobacteria</taxon>
        <taxon>Neisseriales</taxon>
        <taxon>Chromobacteriaceae</taxon>
        <taxon>Vogesella</taxon>
    </lineage>
</organism>
<dbReference type="PROSITE" id="PS01033">
    <property type="entry name" value="GLOBIN"/>
    <property type="match status" value="1"/>
</dbReference>
<reference evidence="7" key="1">
    <citation type="submission" date="2024-06" db="EMBL/GenBank/DDBJ databases">
        <title>Genome sequence of Vogesella sp. MAHUQ-64.</title>
        <authorList>
            <person name="Huq M.A."/>
        </authorList>
    </citation>
    <scope>NUCLEOTIDE SEQUENCE</scope>
    <source>
        <strain evidence="7">MAHUQ-64</strain>
    </source>
</reference>
<dbReference type="InterPro" id="IPR012292">
    <property type="entry name" value="Globin/Proto"/>
</dbReference>
<evidence type="ECO:0000256" key="1">
    <source>
        <dbReference type="ARBA" id="ARBA00022617"/>
    </source>
</evidence>
<evidence type="ECO:0000256" key="2">
    <source>
        <dbReference type="ARBA" id="ARBA00022621"/>
    </source>
</evidence>
<keyword evidence="4" id="KW-0408">Iron</keyword>
<comment type="caution">
    <text evidence="7">The sequence shown here is derived from an EMBL/GenBank/DDBJ whole genome shotgun (WGS) entry which is preliminary data.</text>
</comment>
<dbReference type="Pfam" id="PF00042">
    <property type="entry name" value="Globin"/>
    <property type="match status" value="1"/>
</dbReference>
<evidence type="ECO:0000259" key="6">
    <source>
        <dbReference type="PROSITE" id="PS01033"/>
    </source>
</evidence>
<evidence type="ECO:0000313" key="7">
    <source>
        <dbReference type="EMBL" id="MEQ6290192.1"/>
    </source>
</evidence>
<proteinExistence type="inferred from homology"/>
<evidence type="ECO:0000256" key="4">
    <source>
        <dbReference type="ARBA" id="ARBA00023004"/>
    </source>
</evidence>
<keyword evidence="2 5" id="KW-0561">Oxygen transport</keyword>
<name>A0ABV1M1X6_9NEIS</name>
<dbReference type="InterPro" id="IPR000971">
    <property type="entry name" value="Globin"/>
</dbReference>
<evidence type="ECO:0000256" key="5">
    <source>
        <dbReference type="RuleBase" id="RU000356"/>
    </source>
</evidence>
<dbReference type="Proteomes" id="UP001433638">
    <property type="component" value="Unassembled WGS sequence"/>
</dbReference>
<keyword evidence="1 5" id="KW-0349">Heme</keyword>